<dbReference type="NCBIfam" id="TIGR03379">
    <property type="entry name" value="glycerol3P_GlpC"/>
    <property type="match status" value="1"/>
</dbReference>
<dbReference type="InterPro" id="IPR017753">
    <property type="entry name" value="G3P_DH_GlpC_su"/>
</dbReference>
<dbReference type="GO" id="GO:0016491">
    <property type="term" value="F:oxidoreductase activity"/>
    <property type="evidence" value="ECO:0007669"/>
    <property type="project" value="UniProtKB-ARBA"/>
</dbReference>
<dbReference type="Pfam" id="PF13183">
    <property type="entry name" value="Fer4_8"/>
    <property type="match status" value="1"/>
</dbReference>
<feature type="domain" description="4Fe-4S ferredoxin-type" evidence="6">
    <location>
        <begin position="47"/>
        <end position="78"/>
    </location>
</feature>
<evidence type="ECO:0000259" key="6">
    <source>
        <dbReference type="PROSITE" id="PS51379"/>
    </source>
</evidence>
<dbReference type="NCBIfam" id="NF008369">
    <property type="entry name" value="PRK11168.1"/>
    <property type="match status" value="1"/>
</dbReference>
<evidence type="ECO:0000256" key="4">
    <source>
        <dbReference type="ARBA" id="ARBA00023004"/>
    </source>
</evidence>
<dbReference type="EMBL" id="CAOS01000011">
    <property type="protein sequence ID" value="CCO08648.1"/>
    <property type="molecule type" value="Genomic_DNA"/>
</dbReference>
<dbReference type="Pfam" id="PF02754">
    <property type="entry name" value="CCG"/>
    <property type="match status" value="2"/>
</dbReference>
<dbReference type="InterPro" id="IPR017896">
    <property type="entry name" value="4Fe4S_Fe-S-bd"/>
</dbReference>
<evidence type="ECO:0000256" key="1">
    <source>
        <dbReference type="ARBA" id="ARBA00022485"/>
    </source>
</evidence>
<keyword evidence="3" id="KW-0677">Repeat</keyword>
<accession>K8EAJ2</accession>
<proteinExistence type="predicted"/>
<dbReference type="PROSITE" id="PS00198">
    <property type="entry name" value="4FE4S_FER_1"/>
    <property type="match status" value="1"/>
</dbReference>
<dbReference type="RefSeq" id="WP_008412175.1">
    <property type="nucleotide sequence ID" value="NZ_CAOS01000011.1"/>
</dbReference>
<keyword evidence="2" id="KW-0479">Metal-binding</keyword>
<keyword evidence="4" id="KW-0408">Iron</keyword>
<dbReference type="Proteomes" id="UP000009315">
    <property type="component" value="Unassembled WGS sequence"/>
</dbReference>
<dbReference type="PANTHER" id="PTHR32479:SF19">
    <property type="entry name" value="ANAEROBIC GLYCEROL-3-PHOSPHATE DEHYDROGENASE SUBUNIT C"/>
    <property type="match status" value="1"/>
</dbReference>
<dbReference type="GO" id="GO:0016020">
    <property type="term" value="C:membrane"/>
    <property type="evidence" value="ECO:0007669"/>
    <property type="project" value="InterPro"/>
</dbReference>
<sequence length="406" mass="44501">MSENRYALDNCIKCSICVSHCPVARVTDKFAGPKQNGPDLERFRLEDPAAVHPSIGYCTNCKNCDVVCPSGVAISAMNCRAKGAYVSLHGAPLRDKLLAGVDRMGRAARLAPWLVNRLTGWQPFRLLAEKTLGISSRMTMPRYAGKTFRQLYKPVHVRGSSRKVLYYPGCYVNYNNPRVGLALAAVLAHNNIRLEVADFDCCGLPLTANGLLAEARAKAAKNLARLLEYVDRGYQVITTCPSCYLTLGQEYSELFQLDSRPLQEKLTDAFVFLSQLKQQGELAVSFQELPLRFGYHQPCHLKAAGCGVPSQALLQLIPGLQVVDLDAGCCGLSGTYGFKKEKYPVSQAIGDNVKRAVQESGVEQVITECGMCQLQIRHLTGAMVYHPLQVLAEACVPGAWLTPELS</sequence>
<dbReference type="SUPFAM" id="SSF46548">
    <property type="entry name" value="alpha-helical ferredoxin"/>
    <property type="match status" value="1"/>
</dbReference>
<reference evidence="7 8" key="1">
    <citation type="journal article" date="2013" name="Genome Announc.">
        <title>Genome Sequence of the Sulfate-Reducing Bacterium Desulfotomaculum hydrothermale Lam5(T).</title>
        <authorList>
            <person name="Amin O."/>
            <person name="Fardeau M.L."/>
            <person name="Valette O."/>
            <person name="Hirschler-Rea A."/>
            <person name="Barbe V."/>
            <person name="Medigue C."/>
            <person name="Vacherie B."/>
            <person name="Ollivier B."/>
            <person name="Bertin P.N."/>
            <person name="Dolla A."/>
        </authorList>
    </citation>
    <scope>NUCLEOTIDE SEQUENCE [LARGE SCALE GENOMIC DNA]</scope>
    <source>
        <strain evidence="8">Lam5 / DSM 18033</strain>
    </source>
</reference>
<evidence type="ECO:0000256" key="2">
    <source>
        <dbReference type="ARBA" id="ARBA00022723"/>
    </source>
</evidence>
<keyword evidence="8" id="KW-1185">Reference proteome</keyword>
<gene>
    <name evidence="7" type="ORF">DESHY_40198</name>
</gene>
<protein>
    <submittedName>
        <fullName evidence="7">Glycerol-3-phosphate dehydrogenase, anaerobic,C subunit</fullName>
    </submittedName>
</protein>
<dbReference type="STRING" id="1121428.DESHY_40198"/>
<dbReference type="OrthoDB" id="9794954at2"/>
<dbReference type="GO" id="GO:0009331">
    <property type="term" value="C:glycerol-3-phosphate dehydrogenase (FAD) complex"/>
    <property type="evidence" value="ECO:0007669"/>
    <property type="project" value="InterPro"/>
</dbReference>
<organism evidence="7 8">
    <name type="scientific">Desulforamulus hydrothermalis Lam5 = DSM 18033</name>
    <dbReference type="NCBI Taxonomy" id="1121428"/>
    <lineage>
        <taxon>Bacteria</taxon>
        <taxon>Bacillati</taxon>
        <taxon>Bacillota</taxon>
        <taxon>Clostridia</taxon>
        <taxon>Eubacteriales</taxon>
        <taxon>Peptococcaceae</taxon>
        <taxon>Desulforamulus</taxon>
    </lineage>
</organism>
<dbReference type="GO" id="GO:0046872">
    <property type="term" value="F:metal ion binding"/>
    <property type="evidence" value="ECO:0007669"/>
    <property type="project" value="UniProtKB-KW"/>
</dbReference>
<name>K8EAJ2_9FIRM</name>
<dbReference type="PROSITE" id="PS51379">
    <property type="entry name" value="4FE4S_FER_2"/>
    <property type="match status" value="2"/>
</dbReference>
<keyword evidence="5" id="KW-0411">Iron-sulfur</keyword>
<evidence type="ECO:0000256" key="5">
    <source>
        <dbReference type="ARBA" id="ARBA00023014"/>
    </source>
</evidence>
<evidence type="ECO:0000313" key="8">
    <source>
        <dbReference type="Proteomes" id="UP000009315"/>
    </source>
</evidence>
<dbReference type="GO" id="GO:0009061">
    <property type="term" value="P:anaerobic respiration"/>
    <property type="evidence" value="ECO:0007669"/>
    <property type="project" value="InterPro"/>
</dbReference>
<dbReference type="PANTHER" id="PTHR32479">
    <property type="entry name" value="GLYCOLATE OXIDASE IRON-SULFUR SUBUNIT"/>
    <property type="match status" value="1"/>
</dbReference>
<comment type="caution">
    <text evidence="7">The sequence shown here is derived from an EMBL/GenBank/DDBJ whole genome shotgun (WGS) entry which is preliminary data.</text>
</comment>
<keyword evidence="1" id="KW-0004">4Fe-4S</keyword>
<dbReference type="AlphaFoldDB" id="K8EAJ2"/>
<dbReference type="GO" id="GO:0051539">
    <property type="term" value="F:4 iron, 4 sulfur cluster binding"/>
    <property type="evidence" value="ECO:0007669"/>
    <property type="project" value="UniProtKB-KW"/>
</dbReference>
<dbReference type="InterPro" id="IPR004017">
    <property type="entry name" value="Cys_rich_dom"/>
</dbReference>
<evidence type="ECO:0000256" key="3">
    <source>
        <dbReference type="ARBA" id="ARBA00022737"/>
    </source>
</evidence>
<dbReference type="eggNOG" id="COG0247">
    <property type="taxonomic scope" value="Bacteria"/>
</dbReference>
<dbReference type="InterPro" id="IPR017900">
    <property type="entry name" value="4Fe4S_Fe_S_CS"/>
</dbReference>
<evidence type="ECO:0000313" key="7">
    <source>
        <dbReference type="EMBL" id="CCO08648.1"/>
    </source>
</evidence>
<dbReference type="Gene3D" id="1.10.1060.10">
    <property type="entry name" value="Alpha-helical ferredoxin"/>
    <property type="match status" value="1"/>
</dbReference>
<dbReference type="InterPro" id="IPR009051">
    <property type="entry name" value="Helical_ferredxn"/>
</dbReference>
<feature type="domain" description="4Fe-4S ferredoxin-type" evidence="6">
    <location>
        <begin position="2"/>
        <end position="31"/>
    </location>
</feature>